<dbReference type="FunFam" id="2.60.120.10:FF:000002">
    <property type="entry name" value="Cyclic nucleotide gated channel alpha 1a"/>
    <property type="match status" value="1"/>
</dbReference>
<dbReference type="SUPFAM" id="SSF51206">
    <property type="entry name" value="cAMP-binding domain-like"/>
    <property type="match status" value="1"/>
</dbReference>
<dbReference type="GO" id="GO:0005249">
    <property type="term" value="F:voltage-gated potassium channel activity"/>
    <property type="evidence" value="ECO:0007669"/>
    <property type="project" value="InterPro"/>
</dbReference>
<dbReference type="GO" id="GO:0005886">
    <property type="term" value="C:plasma membrane"/>
    <property type="evidence" value="ECO:0007669"/>
    <property type="project" value="TreeGrafter"/>
</dbReference>
<dbReference type="PROSITE" id="PS50042">
    <property type="entry name" value="CNMP_BINDING_3"/>
    <property type="match status" value="1"/>
</dbReference>
<dbReference type="PROSITE" id="PS00888">
    <property type="entry name" value="CNMP_BINDING_1"/>
    <property type="match status" value="1"/>
</dbReference>
<gene>
    <name evidence="11" type="ORF">MN116_005381</name>
</gene>
<evidence type="ECO:0000313" key="12">
    <source>
        <dbReference type="Proteomes" id="UP001292079"/>
    </source>
</evidence>
<evidence type="ECO:0000256" key="3">
    <source>
        <dbReference type="ARBA" id="ARBA00022692"/>
    </source>
</evidence>
<accession>A0AAE1ZEK8</accession>
<dbReference type="GO" id="GO:0030553">
    <property type="term" value="F:cGMP binding"/>
    <property type="evidence" value="ECO:0007669"/>
    <property type="project" value="TreeGrafter"/>
</dbReference>
<sequence length="1105" mass="127943">MESSDIAFQNLESRSKSSLIRKFTLCFNKKYKLNKSTDPAAQNLVINNDIENGDKKTDETKKDETKKKLSLQERIRSIPRNLTDLVIDSSEGGYYYWIGIVTITVLYNAIVLPMRSAFTQFHELSPITWLIVDYSIDCTYLLDIFVGCRTGYLEEGLLVRDKVKLKKAYFKRRQFIIDIIAILPTDLLYLIPELSHYAAWLRFNRLLKIYRSFEFVDRTETRTNRPNLFRISMLTTYILVLIHWNACIYFGFSRATGISSDSFVYPPRSSDDTSDEFKEYSERWDRLFSQYVYSFYWSTLILTTIGETPKPVRNAEYIFITIDFLVGVLIFATVVGNVGAMITNMNAARTEFQNRMDGVKRYMEFRKVNKELELRVIRWFDYLWTNKQSLEEDSLNALPDKLKAEIAIHVHFDTLQRVSIFKDCDPGLLVELVLKLQLQVFSPGDYICRKGDIGKEMYIVKRGKLSVVSDDGKTVFVTLGEGSVFGEISILNIAGNKTGNRRSANVRSVGYSDLFCLNKDDLWDALTEYPETKTILMQRGQDILRKDNLLDEDVLRKAQEQQESIEQCVQRIDGTVTQLTTRLARLIGEFGSSQAKLKRRLVRLEQEYDNYAIQDSNSPQYEKHSDTLVNDGQLQINEESQKIGKSTQYKIRQRQGSRLKIDRKQRKSSISSSSSLYDKHESLSSLGSDITNGTLPSEQIVDDADDIDNVDDEFDIPGSVLTDEDTFDFEFVNSDIIITLQKSEPGYFKDLDLITKLLITSSVTKPSKDMIEELSGTVERQKSWILDWFGQSESANSTPEDVILPYPTYGFSGSKSGLFQVESDLSHAVDLPHPDLADISRRLELKRIEEERKFLIDHYLADYFESDTWIHMANLDLPWSVNDSPEFSSDERHRLITLSSRRLPPQPDNALEEKMLYLGLLDLLFAYVYDFRVREGETMSESGWNIVKVAATLSWFAVYHCLPEVVMSFYRRALTYPLVRSWKFCTLIKRDTSRLLQHTNTKQWCLKCLLEIREFLIAYPGYHVFAELYLNDYIVWIQTRACESNLHDLGKSLEKFKMKKDDVDLNLTQIEQLGYECLKMEELQDSLKQISFPVNKDEKPEPLHI</sequence>
<reference evidence="11" key="1">
    <citation type="submission" date="2022-04" db="EMBL/GenBank/DDBJ databases">
        <authorList>
            <person name="Xu L."/>
            <person name="Lv Z."/>
        </authorList>
    </citation>
    <scope>NUCLEOTIDE SEQUENCE</scope>
    <source>
        <strain evidence="11">LV_2022a</strain>
    </source>
</reference>
<dbReference type="FunFam" id="1.10.287.630:FF:000001">
    <property type="entry name" value="Cyclic nucleotide-gated channel alpha 3"/>
    <property type="match status" value="1"/>
</dbReference>
<feature type="transmembrane region" description="Helical" evidence="9">
    <location>
        <begin position="231"/>
        <end position="252"/>
    </location>
</feature>
<dbReference type="AlphaFoldDB" id="A0AAE1ZEK8"/>
<feature type="domain" description="Cyclic nucleotide-binding" evidence="10">
    <location>
        <begin position="420"/>
        <end position="522"/>
    </location>
</feature>
<dbReference type="PRINTS" id="PR01463">
    <property type="entry name" value="EAGCHANLFMLY"/>
</dbReference>
<evidence type="ECO:0000259" key="10">
    <source>
        <dbReference type="PROSITE" id="PS50042"/>
    </source>
</evidence>
<dbReference type="GO" id="GO:0044877">
    <property type="term" value="F:protein-containing complex binding"/>
    <property type="evidence" value="ECO:0007669"/>
    <property type="project" value="TreeGrafter"/>
</dbReference>
<dbReference type="PANTHER" id="PTHR45638">
    <property type="entry name" value="CYCLIC NUCLEOTIDE-GATED CATION CHANNEL SUBUNIT A"/>
    <property type="match status" value="1"/>
</dbReference>
<dbReference type="InterPro" id="IPR000595">
    <property type="entry name" value="cNMP-bd_dom"/>
</dbReference>
<dbReference type="InterPro" id="IPR007009">
    <property type="entry name" value="Shq1_C"/>
</dbReference>
<evidence type="ECO:0000256" key="1">
    <source>
        <dbReference type="ARBA" id="ARBA00004141"/>
    </source>
</evidence>
<keyword evidence="8" id="KW-0407">Ion channel</keyword>
<dbReference type="Gene3D" id="2.60.120.10">
    <property type="entry name" value="Jelly Rolls"/>
    <property type="match status" value="1"/>
</dbReference>
<evidence type="ECO:0000256" key="8">
    <source>
        <dbReference type="ARBA" id="ARBA00023303"/>
    </source>
</evidence>
<dbReference type="Pfam" id="PF00027">
    <property type="entry name" value="cNMP_binding"/>
    <property type="match status" value="1"/>
</dbReference>
<dbReference type="InterPro" id="IPR050866">
    <property type="entry name" value="CNG_cation_channel"/>
</dbReference>
<evidence type="ECO:0000256" key="5">
    <source>
        <dbReference type="ARBA" id="ARBA00023065"/>
    </source>
</evidence>
<dbReference type="SUPFAM" id="SSF81324">
    <property type="entry name" value="Voltage-gated potassium channels"/>
    <property type="match status" value="1"/>
</dbReference>
<evidence type="ECO:0000256" key="9">
    <source>
        <dbReference type="SAM" id="Phobius"/>
    </source>
</evidence>
<dbReference type="EMBL" id="JALJAT010000003">
    <property type="protein sequence ID" value="KAK4472004.1"/>
    <property type="molecule type" value="Genomic_DNA"/>
</dbReference>
<evidence type="ECO:0000313" key="11">
    <source>
        <dbReference type="EMBL" id="KAK4472004.1"/>
    </source>
</evidence>
<feature type="transmembrane region" description="Helical" evidence="9">
    <location>
        <begin position="94"/>
        <end position="112"/>
    </location>
</feature>
<dbReference type="InterPro" id="IPR018490">
    <property type="entry name" value="cNMP-bd_dom_sf"/>
</dbReference>
<keyword evidence="5" id="KW-0406">Ion transport</keyword>
<evidence type="ECO:0000256" key="6">
    <source>
        <dbReference type="ARBA" id="ARBA00023136"/>
    </source>
</evidence>
<proteinExistence type="predicted"/>
<feature type="transmembrane region" description="Helical" evidence="9">
    <location>
        <begin position="317"/>
        <end position="340"/>
    </location>
</feature>
<dbReference type="InterPro" id="IPR018488">
    <property type="entry name" value="cNMP-bd_CS"/>
</dbReference>
<dbReference type="PANTHER" id="PTHR45638:SF11">
    <property type="entry name" value="CYCLIC NUCLEOTIDE-GATED CATION CHANNEL SUBUNIT A"/>
    <property type="match status" value="1"/>
</dbReference>
<evidence type="ECO:0000256" key="2">
    <source>
        <dbReference type="ARBA" id="ARBA00022448"/>
    </source>
</evidence>
<dbReference type="InterPro" id="IPR005821">
    <property type="entry name" value="Ion_trans_dom"/>
</dbReference>
<dbReference type="Gene3D" id="1.10.287.70">
    <property type="match status" value="1"/>
</dbReference>
<dbReference type="CDD" id="cd00038">
    <property type="entry name" value="CAP_ED"/>
    <property type="match status" value="1"/>
</dbReference>
<dbReference type="Gene3D" id="1.20.5.300">
    <property type="match status" value="1"/>
</dbReference>
<organism evidence="11 12">
    <name type="scientific">Schistosoma mekongi</name>
    <name type="common">Parasitic worm</name>
    <dbReference type="NCBI Taxonomy" id="38744"/>
    <lineage>
        <taxon>Eukaryota</taxon>
        <taxon>Metazoa</taxon>
        <taxon>Spiralia</taxon>
        <taxon>Lophotrochozoa</taxon>
        <taxon>Platyhelminthes</taxon>
        <taxon>Trematoda</taxon>
        <taxon>Digenea</taxon>
        <taxon>Strigeidida</taxon>
        <taxon>Schistosomatoidea</taxon>
        <taxon>Schistosomatidae</taxon>
        <taxon>Schistosoma</taxon>
    </lineage>
</organism>
<dbReference type="SMART" id="SM00100">
    <property type="entry name" value="cNMP"/>
    <property type="match status" value="1"/>
</dbReference>
<dbReference type="InterPro" id="IPR003938">
    <property type="entry name" value="K_chnl_volt-dep_EAG/ELK/ERG"/>
</dbReference>
<name>A0AAE1ZEK8_SCHME</name>
<keyword evidence="12" id="KW-1185">Reference proteome</keyword>
<dbReference type="Gene3D" id="1.10.287.630">
    <property type="entry name" value="Helix hairpin bin"/>
    <property type="match status" value="1"/>
</dbReference>
<dbReference type="GO" id="GO:0005222">
    <property type="term" value="F:intracellularly cAMP-activated cation channel activity"/>
    <property type="evidence" value="ECO:0007669"/>
    <property type="project" value="TreeGrafter"/>
</dbReference>
<feature type="transmembrane region" description="Helical" evidence="9">
    <location>
        <begin position="287"/>
        <end position="305"/>
    </location>
</feature>
<keyword evidence="4 9" id="KW-1133">Transmembrane helix</keyword>
<comment type="caution">
    <text evidence="11">The sequence shown here is derived from an EMBL/GenBank/DDBJ whole genome shotgun (WGS) entry which is preliminary data.</text>
</comment>
<reference evidence="11" key="2">
    <citation type="journal article" date="2023" name="Infect Dis Poverty">
        <title>Chromosome-scale genome of the human blood fluke Schistosoma mekongi and its implications for public health.</title>
        <authorList>
            <person name="Zhou M."/>
            <person name="Xu L."/>
            <person name="Xu D."/>
            <person name="Chen W."/>
            <person name="Khan J."/>
            <person name="Hu Y."/>
            <person name="Huang H."/>
            <person name="Wei H."/>
            <person name="Zhang Y."/>
            <person name="Chusongsang P."/>
            <person name="Tanasarnprasert K."/>
            <person name="Hu X."/>
            <person name="Limpanont Y."/>
            <person name="Lv Z."/>
        </authorList>
    </citation>
    <scope>NUCLEOTIDE SEQUENCE</scope>
    <source>
        <strain evidence="11">LV_2022a</strain>
    </source>
</reference>
<dbReference type="InterPro" id="IPR032406">
    <property type="entry name" value="CLZ_dom"/>
</dbReference>
<dbReference type="Pfam" id="PF00520">
    <property type="entry name" value="Ion_trans"/>
    <property type="match status" value="1"/>
</dbReference>
<keyword evidence="6 9" id="KW-0472">Membrane</keyword>
<keyword evidence="2" id="KW-0813">Transport</keyword>
<keyword evidence="3 9" id="KW-0812">Transmembrane</keyword>
<dbReference type="Pfam" id="PF16526">
    <property type="entry name" value="CLZ"/>
    <property type="match status" value="1"/>
</dbReference>
<evidence type="ECO:0000256" key="4">
    <source>
        <dbReference type="ARBA" id="ARBA00022989"/>
    </source>
</evidence>
<evidence type="ECO:0000256" key="7">
    <source>
        <dbReference type="ARBA" id="ARBA00023286"/>
    </source>
</evidence>
<dbReference type="Pfam" id="PF04925">
    <property type="entry name" value="SHQ1"/>
    <property type="match status" value="1"/>
</dbReference>
<dbReference type="InterPro" id="IPR014710">
    <property type="entry name" value="RmlC-like_jellyroll"/>
</dbReference>
<protein>
    <recommendedName>
        <fullName evidence="10">Cyclic nucleotide-binding domain-containing protein</fullName>
    </recommendedName>
</protein>
<keyword evidence="7" id="KW-1071">Ligand-gated ion channel</keyword>
<dbReference type="Proteomes" id="UP001292079">
    <property type="component" value="Unassembled WGS sequence"/>
</dbReference>
<dbReference type="PROSITE" id="PS00889">
    <property type="entry name" value="CNMP_BINDING_2"/>
    <property type="match status" value="1"/>
</dbReference>
<comment type="subcellular location">
    <subcellularLocation>
        <location evidence="1">Membrane</location>
        <topology evidence="1">Multi-pass membrane protein</topology>
    </subcellularLocation>
</comment>
<dbReference type="GO" id="GO:0005223">
    <property type="term" value="F:intracellularly cGMP-activated cation channel activity"/>
    <property type="evidence" value="ECO:0007669"/>
    <property type="project" value="TreeGrafter"/>
</dbReference>
<dbReference type="GO" id="GO:0017071">
    <property type="term" value="C:intracellular cyclic nucleotide activated cation channel complex"/>
    <property type="evidence" value="ECO:0007669"/>
    <property type="project" value="TreeGrafter"/>
</dbReference>